<organism evidence="1 2">
    <name type="scientific">Aliikangiella coralliicola</name>
    <dbReference type="NCBI Taxonomy" id="2592383"/>
    <lineage>
        <taxon>Bacteria</taxon>
        <taxon>Pseudomonadati</taxon>
        <taxon>Pseudomonadota</taxon>
        <taxon>Gammaproteobacteria</taxon>
        <taxon>Oceanospirillales</taxon>
        <taxon>Pleioneaceae</taxon>
        <taxon>Aliikangiella</taxon>
    </lineage>
</organism>
<dbReference type="AlphaFoldDB" id="A0A545UB91"/>
<evidence type="ECO:0000313" key="1">
    <source>
        <dbReference type="EMBL" id="TQV86732.1"/>
    </source>
</evidence>
<dbReference type="RefSeq" id="WP_142932657.1">
    <property type="nucleotide sequence ID" value="NZ_ML660166.1"/>
</dbReference>
<dbReference type="Proteomes" id="UP000315439">
    <property type="component" value="Unassembled WGS sequence"/>
</dbReference>
<proteinExistence type="predicted"/>
<evidence type="ECO:0000313" key="2">
    <source>
        <dbReference type="Proteomes" id="UP000315439"/>
    </source>
</evidence>
<keyword evidence="2" id="KW-1185">Reference proteome</keyword>
<sequence>MKILLSPTLKKALLTKQINIAIHISSPKLDYCTRQPITVVPSFKRPKGKTFLAGLSRSENQRLNRILDEHDRVDPTSEKVIRPNVIEKDFISDSSIMLLDFPSLEFNNFTSTSKQLKE</sequence>
<gene>
    <name evidence="1" type="ORF">FLL46_17735</name>
</gene>
<protein>
    <submittedName>
        <fullName evidence="1">Uncharacterized protein</fullName>
    </submittedName>
</protein>
<comment type="caution">
    <text evidence="1">The sequence shown here is derived from an EMBL/GenBank/DDBJ whole genome shotgun (WGS) entry which is preliminary data.</text>
</comment>
<name>A0A545UB91_9GAMM</name>
<accession>A0A545UB91</accession>
<reference evidence="1 2" key="1">
    <citation type="submission" date="2019-07" db="EMBL/GenBank/DDBJ databases">
        <title>Draft genome for Aliikangiella sp. M105.</title>
        <authorList>
            <person name="Wang G."/>
        </authorList>
    </citation>
    <scope>NUCLEOTIDE SEQUENCE [LARGE SCALE GENOMIC DNA]</scope>
    <source>
        <strain evidence="1 2">M105</strain>
    </source>
</reference>
<dbReference type="EMBL" id="VIKS01000010">
    <property type="protein sequence ID" value="TQV86732.1"/>
    <property type="molecule type" value="Genomic_DNA"/>
</dbReference>